<dbReference type="Pfam" id="PF13302">
    <property type="entry name" value="Acetyltransf_3"/>
    <property type="match status" value="1"/>
</dbReference>
<organism evidence="2 3">
    <name type="scientific">Pseudobutyrivibrio xylanivorans</name>
    <dbReference type="NCBI Taxonomy" id="185007"/>
    <lineage>
        <taxon>Bacteria</taxon>
        <taxon>Bacillati</taxon>
        <taxon>Bacillota</taxon>
        <taxon>Clostridia</taxon>
        <taxon>Lachnospirales</taxon>
        <taxon>Lachnospiraceae</taxon>
        <taxon>Pseudobutyrivibrio</taxon>
    </lineage>
</organism>
<dbReference type="AlphaFoldDB" id="A0A5P6VPY9"/>
<dbReference type="PANTHER" id="PTHR43792">
    <property type="entry name" value="GNAT FAMILY, PUTATIVE (AFU_ORTHOLOGUE AFUA_3G00765)-RELATED-RELATED"/>
    <property type="match status" value="1"/>
</dbReference>
<accession>A0A5P6VPY9</accession>
<name>A0A5P6VPY9_PSEXY</name>
<dbReference type="InterPro" id="IPR051531">
    <property type="entry name" value="N-acetyltransferase"/>
</dbReference>
<gene>
    <name evidence="2" type="ORF">FXF36_05770</name>
</gene>
<dbReference type="Gene3D" id="3.40.630.30">
    <property type="match status" value="1"/>
</dbReference>
<protein>
    <submittedName>
        <fullName evidence="2">GNAT family N-acetyltransferase</fullName>
    </submittedName>
</protein>
<dbReference type="SUPFAM" id="SSF55729">
    <property type="entry name" value="Acyl-CoA N-acyltransferases (Nat)"/>
    <property type="match status" value="1"/>
</dbReference>
<dbReference type="KEGG" id="pxv:FXF36_05770"/>
<dbReference type="RefSeq" id="WP_151622891.1">
    <property type="nucleotide sequence ID" value="NZ_CP043028.1"/>
</dbReference>
<evidence type="ECO:0000313" key="2">
    <source>
        <dbReference type="EMBL" id="QFJ54398.1"/>
    </source>
</evidence>
<dbReference type="GO" id="GO:0016747">
    <property type="term" value="F:acyltransferase activity, transferring groups other than amino-acyl groups"/>
    <property type="evidence" value="ECO:0007669"/>
    <property type="project" value="InterPro"/>
</dbReference>
<evidence type="ECO:0000259" key="1">
    <source>
        <dbReference type="PROSITE" id="PS51186"/>
    </source>
</evidence>
<feature type="domain" description="N-acetyltransferase" evidence="1">
    <location>
        <begin position="92"/>
        <end position="248"/>
    </location>
</feature>
<dbReference type="OrthoDB" id="9798081at2"/>
<dbReference type="EMBL" id="CP043028">
    <property type="protein sequence ID" value="QFJ54398.1"/>
    <property type="molecule type" value="Genomic_DNA"/>
</dbReference>
<dbReference type="InterPro" id="IPR016181">
    <property type="entry name" value="Acyl_CoA_acyltransferase"/>
</dbReference>
<reference evidence="3" key="1">
    <citation type="submission" date="2019-08" db="EMBL/GenBank/DDBJ databases">
        <title>Complete Genome Sequence of the Polysaccharide-Degrading Rumen Bacterium Pseudobutyrivibrio xylanivorans MA3014.</title>
        <authorList>
            <person name="Palevich N."/>
            <person name="Maclean P.H."/>
            <person name="Kelly W.J."/>
            <person name="Leahy S.C."/>
            <person name="Rakonjac J."/>
            <person name="Attwood G.T."/>
        </authorList>
    </citation>
    <scope>NUCLEOTIDE SEQUENCE [LARGE SCALE GENOMIC DNA]</scope>
    <source>
        <strain evidence="3">MA3014</strain>
    </source>
</reference>
<sequence>MNYLKSILKVNNLADLQPDYPEGTLVLSDSQAVIDECVSKGIPVAAYEHDGISGLKCDHVLIDVDDVDDEVFENIYRRCVDVPWDISKTERTYIREFSMDDLDDLFELYAKPGMTQYMEPLFEYEEERKYELNYIQYIYKLYGFGMWLIYDKITKDLIGRAGIEIRDTCDENNQAELGFCIASDRWGQGLAFEVCSEIIRLAKDEYGLSSLIARCDPENLASRRLLEKLGFQFKCHQEDGDWRYMLWI</sequence>
<evidence type="ECO:0000313" key="3">
    <source>
        <dbReference type="Proteomes" id="UP000327030"/>
    </source>
</evidence>
<dbReference type="Proteomes" id="UP000327030">
    <property type="component" value="Chromosome 1"/>
</dbReference>
<dbReference type="InterPro" id="IPR000182">
    <property type="entry name" value="GNAT_dom"/>
</dbReference>
<dbReference type="PROSITE" id="PS51186">
    <property type="entry name" value="GNAT"/>
    <property type="match status" value="1"/>
</dbReference>
<proteinExistence type="predicted"/>
<dbReference type="PANTHER" id="PTHR43792:SF1">
    <property type="entry name" value="N-ACETYLTRANSFERASE DOMAIN-CONTAINING PROTEIN"/>
    <property type="match status" value="1"/>
</dbReference>